<organism evidence="1 2">
    <name type="scientific">Ramazzottius varieornatus</name>
    <name type="common">Water bear</name>
    <name type="synonym">Tardigrade</name>
    <dbReference type="NCBI Taxonomy" id="947166"/>
    <lineage>
        <taxon>Eukaryota</taxon>
        <taxon>Metazoa</taxon>
        <taxon>Ecdysozoa</taxon>
        <taxon>Tardigrada</taxon>
        <taxon>Eutardigrada</taxon>
        <taxon>Parachela</taxon>
        <taxon>Hypsibioidea</taxon>
        <taxon>Ramazzottiidae</taxon>
        <taxon>Ramazzottius</taxon>
    </lineage>
</organism>
<protein>
    <submittedName>
        <fullName evidence="1">Uncharacterized protein</fullName>
    </submittedName>
</protein>
<accession>A0A1D1VT77</accession>
<name>A0A1D1VT77_RAMVA</name>
<evidence type="ECO:0000313" key="1">
    <source>
        <dbReference type="EMBL" id="GAV02164.1"/>
    </source>
</evidence>
<sequence length="109" mass="11541">MAVRSWEAEVATEQECSAEVVTAATVEGLEAAMVDTEVDIIPVADFLPGTDMEIKGFQVVEDTVTVAVADCKVVVITVVRAVLWVNRTEVAGILCLTTKASPADTMEAV</sequence>
<dbReference type="AlphaFoldDB" id="A0A1D1VT77"/>
<keyword evidence="2" id="KW-1185">Reference proteome</keyword>
<proteinExistence type="predicted"/>
<comment type="caution">
    <text evidence="1">The sequence shown here is derived from an EMBL/GenBank/DDBJ whole genome shotgun (WGS) entry which is preliminary data.</text>
</comment>
<evidence type="ECO:0000313" key="2">
    <source>
        <dbReference type="Proteomes" id="UP000186922"/>
    </source>
</evidence>
<dbReference type="Proteomes" id="UP000186922">
    <property type="component" value="Unassembled WGS sequence"/>
</dbReference>
<gene>
    <name evidence="1" type="primary">RvY_12761</name>
    <name evidence="1" type="synonym">RvY_12761.3</name>
    <name evidence="1" type="ORF">RvY_12761-3</name>
</gene>
<reference evidence="1 2" key="1">
    <citation type="journal article" date="2016" name="Nat. Commun.">
        <title>Extremotolerant tardigrade genome and improved radiotolerance of human cultured cells by tardigrade-unique protein.</title>
        <authorList>
            <person name="Hashimoto T."/>
            <person name="Horikawa D.D."/>
            <person name="Saito Y."/>
            <person name="Kuwahara H."/>
            <person name="Kozuka-Hata H."/>
            <person name="Shin-I T."/>
            <person name="Minakuchi Y."/>
            <person name="Ohishi K."/>
            <person name="Motoyama A."/>
            <person name="Aizu T."/>
            <person name="Enomoto A."/>
            <person name="Kondo K."/>
            <person name="Tanaka S."/>
            <person name="Hara Y."/>
            <person name="Koshikawa S."/>
            <person name="Sagara H."/>
            <person name="Miura T."/>
            <person name="Yokobori S."/>
            <person name="Miyagawa K."/>
            <person name="Suzuki Y."/>
            <person name="Kubo T."/>
            <person name="Oyama M."/>
            <person name="Kohara Y."/>
            <person name="Fujiyama A."/>
            <person name="Arakawa K."/>
            <person name="Katayama T."/>
            <person name="Toyoda A."/>
            <person name="Kunieda T."/>
        </authorList>
    </citation>
    <scope>NUCLEOTIDE SEQUENCE [LARGE SCALE GENOMIC DNA]</scope>
    <source>
        <strain evidence="1 2">YOKOZUNA-1</strain>
    </source>
</reference>
<dbReference type="EMBL" id="BDGG01000008">
    <property type="protein sequence ID" value="GAV02164.1"/>
    <property type="molecule type" value="Genomic_DNA"/>
</dbReference>